<feature type="region of interest" description="Disordered" evidence="6">
    <location>
        <begin position="2443"/>
        <end position="2518"/>
    </location>
</feature>
<dbReference type="SMART" id="SM00355">
    <property type="entry name" value="ZnF_C2H2"/>
    <property type="match status" value="31"/>
</dbReference>
<evidence type="ECO:0000256" key="4">
    <source>
        <dbReference type="ARBA" id="ARBA00022833"/>
    </source>
</evidence>
<keyword evidence="7" id="KW-0472">Membrane</keyword>
<evidence type="ECO:0000256" key="7">
    <source>
        <dbReference type="SAM" id="Phobius"/>
    </source>
</evidence>
<feature type="domain" description="C2H2-type" evidence="8">
    <location>
        <begin position="454"/>
        <end position="482"/>
    </location>
</feature>
<feature type="compositionally biased region" description="Low complexity" evidence="6">
    <location>
        <begin position="2472"/>
        <end position="2518"/>
    </location>
</feature>
<feature type="compositionally biased region" description="Low complexity" evidence="6">
    <location>
        <begin position="1116"/>
        <end position="1127"/>
    </location>
</feature>
<feature type="compositionally biased region" description="Low complexity" evidence="6">
    <location>
        <begin position="2224"/>
        <end position="2234"/>
    </location>
</feature>
<feature type="region of interest" description="Disordered" evidence="6">
    <location>
        <begin position="110"/>
        <end position="154"/>
    </location>
</feature>
<feature type="region of interest" description="Disordered" evidence="6">
    <location>
        <begin position="17"/>
        <end position="44"/>
    </location>
</feature>
<dbReference type="Proteomes" id="UP000054826">
    <property type="component" value="Unassembled WGS sequence"/>
</dbReference>
<feature type="region of interest" description="Disordered" evidence="6">
    <location>
        <begin position="785"/>
        <end position="806"/>
    </location>
</feature>
<keyword evidence="4" id="KW-0862">Zinc</keyword>
<evidence type="ECO:0000313" key="9">
    <source>
        <dbReference type="EMBL" id="KRZ42556.1"/>
    </source>
</evidence>
<feature type="compositionally biased region" description="Low complexity" evidence="6">
    <location>
        <begin position="17"/>
        <end position="40"/>
    </location>
</feature>
<dbReference type="SUPFAM" id="SSF57667">
    <property type="entry name" value="beta-beta-alpha zinc fingers"/>
    <property type="match status" value="1"/>
</dbReference>
<keyword evidence="2" id="KW-0677">Repeat</keyword>
<protein>
    <submittedName>
        <fullName evidence="9">Zinc finger protein 26</fullName>
    </submittedName>
</protein>
<feature type="region of interest" description="Disordered" evidence="6">
    <location>
        <begin position="1106"/>
        <end position="1136"/>
    </location>
</feature>
<dbReference type="InterPro" id="IPR050688">
    <property type="entry name" value="Zinc_finger/UBP_domain"/>
</dbReference>
<organism evidence="9 10">
    <name type="scientific">Trichinella pseudospiralis</name>
    <name type="common">Parasitic roundworm</name>
    <dbReference type="NCBI Taxonomy" id="6337"/>
    <lineage>
        <taxon>Eukaryota</taxon>
        <taxon>Metazoa</taxon>
        <taxon>Ecdysozoa</taxon>
        <taxon>Nematoda</taxon>
        <taxon>Enoplea</taxon>
        <taxon>Dorylaimia</taxon>
        <taxon>Trichinellida</taxon>
        <taxon>Trichinellidae</taxon>
        <taxon>Trichinella</taxon>
    </lineage>
</organism>
<evidence type="ECO:0000256" key="3">
    <source>
        <dbReference type="ARBA" id="ARBA00022771"/>
    </source>
</evidence>
<feature type="compositionally biased region" description="Low complexity" evidence="6">
    <location>
        <begin position="2070"/>
        <end position="2097"/>
    </location>
</feature>
<reference evidence="9 10" key="1">
    <citation type="submission" date="2015-01" db="EMBL/GenBank/DDBJ databases">
        <title>Evolution of Trichinella species and genotypes.</title>
        <authorList>
            <person name="Korhonen P.K."/>
            <person name="Edoardo P."/>
            <person name="Giuseppe L.R."/>
            <person name="Gasser R.B."/>
        </authorList>
    </citation>
    <scope>NUCLEOTIDE SEQUENCE [LARGE SCALE GENOMIC DNA]</scope>
    <source>
        <strain evidence="9">ISS176</strain>
    </source>
</reference>
<evidence type="ECO:0000256" key="2">
    <source>
        <dbReference type="ARBA" id="ARBA00022737"/>
    </source>
</evidence>
<dbReference type="GO" id="GO:0008270">
    <property type="term" value="F:zinc ion binding"/>
    <property type="evidence" value="ECO:0007669"/>
    <property type="project" value="UniProtKB-KW"/>
</dbReference>
<keyword evidence="3 5" id="KW-0863">Zinc-finger</keyword>
<feature type="region of interest" description="Disordered" evidence="6">
    <location>
        <begin position="2062"/>
        <end position="2100"/>
    </location>
</feature>
<proteinExistence type="predicted"/>
<keyword evidence="1" id="KW-0479">Metal-binding</keyword>
<feature type="region of interest" description="Disordered" evidence="6">
    <location>
        <begin position="1836"/>
        <end position="1903"/>
    </location>
</feature>
<dbReference type="PROSITE" id="PS50157">
    <property type="entry name" value="ZINC_FINGER_C2H2_2"/>
    <property type="match status" value="3"/>
</dbReference>
<dbReference type="PROSITE" id="PS00028">
    <property type="entry name" value="ZINC_FINGER_C2H2_1"/>
    <property type="match status" value="3"/>
</dbReference>
<feature type="compositionally biased region" description="Basic and acidic residues" evidence="6">
    <location>
        <begin position="110"/>
        <end position="142"/>
    </location>
</feature>
<feature type="region of interest" description="Disordered" evidence="6">
    <location>
        <begin position="175"/>
        <end position="196"/>
    </location>
</feature>
<feature type="transmembrane region" description="Helical" evidence="7">
    <location>
        <begin position="55"/>
        <end position="74"/>
    </location>
</feature>
<gene>
    <name evidence="9" type="primary">Zfp26</name>
    <name evidence="9" type="ORF">T4C_134</name>
</gene>
<keyword evidence="7" id="KW-1133">Transmembrane helix</keyword>
<dbReference type="InterPro" id="IPR013087">
    <property type="entry name" value="Znf_C2H2_type"/>
</dbReference>
<dbReference type="PANTHER" id="PTHR24403:SF67">
    <property type="entry name" value="FI01116P-RELATED"/>
    <property type="match status" value="1"/>
</dbReference>
<dbReference type="Gene3D" id="3.30.160.60">
    <property type="entry name" value="Classic Zinc Finger"/>
    <property type="match status" value="10"/>
</dbReference>
<feature type="compositionally biased region" description="Polar residues" evidence="6">
    <location>
        <begin position="1426"/>
        <end position="1435"/>
    </location>
</feature>
<dbReference type="GO" id="GO:0045944">
    <property type="term" value="P:positive regulation of transcription by RNA polymerase II"/>
    <property type="evidence" value="ECO:0007669"/>
    <property type="project" value="TreeGrafter"/>
</dbReference>
<dbReference type="PANTHER" id="PTHR24403">
    <property type="entry name" value="ZINC FINGER PROTEIN"/>
    <property type="match status" value="1"/>
</dbReference>
<feature type="compositionally biased region" description="Acidic residues" evidence="6">
    <location>
        <begin position="2210"/>
        <end position="2222"/>
    </location>
</feature>
<dbReference type="InterPro" id="IPR036236">
    <property type="entry name" value="Znf_C2H2_sf"/>
</dbReference>
<evidence type="ECO:0000256" key="5">
    <source>
        <dbReference type="PROSITE-ProRule" id="PRU00042"/>
    </source>
</evidence>
<dbReference type="GO" id="GO:0005634">
    <property type="term" value="C:nucleus"/>
    <property type="evidence" value="ECO:0007669"/>
    <property type="project" value="TreeGrafter"/>
</dbReference>
<feature type="compositionally biased region" description="Acidic residues" evidence="6">
    <location>
        <begin position="175"/>
        <end position="187"/>
    </location>
</feature>
<feature type="domain" description="C2H2-type" evidence="8">
    <location>
        <begin position="543"/>
        <end position="571"/>
    </location>
</feature>
<feature type="compositionally biased region" description="Polar residues" evidence="6">
    <location>
        <begin position="785"/>
        <end position="800"/>
    </location>
</feature>
<feature type="region of interest" description="Disordered" evidence="6">
    <location>
        <begin position="1413"/>
        <end position="1435"/>
    </location>
</feature>
<evidence type="ECO:0000256" key="1">
    <source>
        <dbReference type="ARBA" id="ARBA00022723"/>
    </source>
</evidence>
<evidence type="ECO:0000259" key="8">
    <source>
        <dbReference type="PROSITE" id="PS50157"/>
    </source>
</evidence>
<sequence length="2630" mass="286872">MRGSRHPLQLNSNQLHLSSKQASGRSMSSINSSIRTINGQSSGGGDGDNGDVACFFSFIIFYSIPYAAFFIIIFKNKNFTKKRKKKEIFFLFNKFRQIVADILKKPKRKEREGKNFNLHPMERRPVKTAHRGEDRTEAEPAPKRRATTANAGQQHFDHDDEGVVVVVLGNTDEDDDAAAGDAGDADADGCGGGDSATTADDPATLQVCKSTICSHCGTMIKNAANLEVHMRRHLQYRPYHCIHCDYQGYDVDDVGRHATRAHPGCQYKLNYRPVAELESSVKSMIDACKKIGGGASLNTVDMLGSSRKFPHAVQIQGSSLPDPSVVEGLFTVDHNGTGTVGGAGAGAGATVGGCTIGGGGGLDVGVGSMDYCLGNLVADSNRGDSGSSPLAINSTMLTVGQTAESQRVFSGLLYAALASLELDSLKCGCCGDSVAHRPDSILRHLQRHVRFNRFQCSFCGTATGSLSALEAHAKLLHSDFKPQVYLNQMRHLVRREICAVVETIFLGVGQMAKLSCALCDEKLLWRWSALLAHVRQHEGTFPYQCLLCNSAFVDQLTALQHLQCVHAGRTVSASCCTNFGTEELVERNLAKCFPIFCDQTLDQLLLVDNAQPSRSSFRSNQPVVNLAMVTPPRQPTKSTVYCNLCQAKISKNMSCLIAHAKVHLAYKPLKCEYCNFRHFAMSKIRRHNVRVHGNKPVKVSYHPVPDIGKQIKQMKLECFGLLASTAPIAAAQASSSSLLHQQQHQSATCDSSLYADDDTLLLFEDEVVPPECNAVVEDECQISTVATSPPTSANTTLNSDDASDDDRSLNSLAGDFNCNTAGLLYSSSSSSTVNGERELVAVKKEPFSAGDPALELPSLGKKMCCLCSTYIANNPSSFENHACKHLDYKPYHCHYCTYQSYIRGKVTRHIQQVHSGLPVKIIHKPVPGIKDRIVTMKLRCFPFLAGFAGEASSTLSGTNASSMPPAVAAVVNALAADGSVNVASAGHGRTTKDTVVCLLCSQSIPCTETALTDHLPSHIANKFFHCPVCTYATNFLIRAKQHVHSAHPQSQETRIVCCPADGMRGLQELAVKCYGSLASSLVSSDKLAVAGAVTALAQWNNSKSLKVDDDEEDDMTTTNNNNSNNNNYAESSSRVENNNFKQQQHQLIEDDDEMQSSQTAAAIVAAGFLQAAAAAAAAAAVQAKVDDMKTKCQLCSEMVPKQLSTLILHSRQHLDHKPYQCAYCSWKSAEEEEVKQHITRSHRNVAIKVLFHPERTMVNRIAQRCFPNLSVGGDSSQLISSGGGSNSSPNSHITGLTPVVLTPGTPNANTILRKLVCKLCNGSIADNPKSIGIHVKNHLNYKPYRCPYCRYMSCEQSKARRHVEHVHNISGDAIEVHAEDNIKEKITDMKARCFPNLGHVGLGEVYSNCEDAGSTQSAGKHHHPALSSTSQTKSSVGGLVDTTLQFDCRLCHEKIPLESADHHARTHLGKPYKCAYCSSRFWSDEKVKFHIQTVHPNAPMNFVFQGNENDSQFHLIRKKCFPDMLNRNNDAECGAVANKMKAANSSTASRLSNGLSLQSGGGGKLALLSSDAKSGRQIGGTSRLFSGVVCQICSKEVPDGSLDAHTRSHLGFKPFHCAYCNYKSSSAAKVKSHQESAHPELPSLQRSFTQLTENMNQLISDMRSVCFPQLNNNNNAQKTKQQQQSSEQLTSEAEQLRLCLAGELETVSLSWGDDTVDRTAMTTASNFNNGAATTVEENNNLTCQLCKKSVMGTMNSIGLHVRSHLNYEPFHCNFCEYKSCIQEQVKEHLKNVHRSSSQYEMSYNAEQDIHTKMANMRRRCFPRMDFSDESELAIESFDMADSEDDLDEFDDEEEEDDQDPEVEVDVEEEEEEDDDDDDVDEEDEEEEEEEGAGTGGGQEKEMECDQVGSTVFWQSGESLDLSSESAAAQQASVQLESMESISSLMNTMLGTSDLNSTTPIVDLSAVNDISEGEYYPEVECQICSERLTNDELSKTKHLTKHLGDYEFRCYYCDFSSFVQTETLKHVTASHAGSPVRVTRTSLGTAQISAAYERLGQQCFPRGGRAGNNDSSITTTSTVPSPPTTATSSATHTSAACSGGTRKATTTAALQNITCALCSTTISSADDDQLLAHVRRHKTQSHYKCPHCSFMHSHSSKAKEHVKTEHSDKVAKLSTVQMDVEDEAVWRGRCFPDWNFHSAGDAEMDDLDELEEVDDEEENDDENGASSNANSAATATKRRSATTRVLSADGPRYICQLCKSPVSMYASSLYVHVKNHMNYKPYCCGNCDYKSPVKSKVRRHIQNAHKNVSATINYFPTPGIDHEVLRWKKKCFPEVTSFATLANDKVPCFVCKTDVADTFLSKSVHAKNHLDSKPYHCGYCLYKSCLRGETRRHVVRQHLGLPVNVVFVDKEVATKEKVTRMIEQCFGTAGTSKKSATSMQKQGAANTAVAKGNNSSTVEEKKGNGKIALGNLTSRSSGSSSNTTTTASSSTAVTATIASGRQSSSSGQQRQQSANSTTVSNANVAAAAAAAAGSSTSPSGYNLRTTRASSYRLQAATAAATATTSRVSKKETNKEATVTTSDVRLGQPYRVWHCSYCDYMAHSKYIVKQHCVSEHPGQPVEVLDINRMCKK</sequence>
<keyword evidence="7" id="KW-0812">Transmembrane</keyword>
<accession>A0A0V1K5M3</accession>
<evidence type="ECO:0000313" key="10">
    <source>
        <dbReference type="Proteomes" id="UP000054826"/>
    </source>
</evidence>
<feature type="domain" description="C2H2-type" evidence="8">
    <location>
        <begin position="211"/>
        <end position="238"/>
    </location>
</feature>
<feature type="region of interest" description="Disordered" evidence="6">
    <location>
        <begin position="2210"/>
        <end position="2242"/>
    </location>
</feature>
<evidence type="ECO:0000256" key="6">
    <source>
        <dbReference type="SAM" id="MobiDB-lite"/>
    </source>
</evidence>
<comment type="caution">
    <text evidence="9">The sequence shown here is derived from an EMBL/GenBank/DDBJ whole genome shotgun (WGS) entry which is preliminary data.</text>
</comment>
<name>A0A0V1K5M3_TRIPS</name>
<dbReference type="EMBL" id="JYDV01000014">
    <property type="protein sequence ID" value="KRZ42556.1"/>
    <property type="molecule type" value="Genomic_DNA"/>
</dbReference>
<feature type="compositionally biased region" description="Acidic residues" evidence="6">
    <location>
        <begin position="1836"/>
        <end position="1891"/>
    </location>
</feature>